<gene>
    <name evidence="3" type="primary">mtdA</name>
    <name evidence="3" type="ORF">K239x_32730</name>
</gene>
<dbReference type="SUPFAM" id="SSF51735">
    <property type="entry name" value="NAD(P)-binding Rossmann-fold domains"/>
    <property type="match status" value="1"/>
</dbReference>
<dbReference type="Pfam" id="PF13241">
    <property type="entry name" value="NAD_binding_7"/>
    <property type="match status" value="1"/>
</dbReference>
<dbReference type="SUPFAM" id="SSF53223">
    <property type="entry name" value="Aminoacid dehydrogenase-like, N-terminal domain"/>
    <property type="match status" value="1"/>
</dbReference>
<reference evidence="3 4" key="1">
    <citation type="submission" date="2019-02" db="EMBL/GenBank/DDBJ databases">
        <title>Deep-cultivation of Planctomycetes and their phenomic and genomic characterization uncovers novel biology.</title>
        <authorList>
            <person name="Wiegand S."/>
            <person name="Jogler M."/>
            <person name="Boedeker C."/>
            <person name="Pinto D."/>
            <person name="Vollmers J."/>
            <person name="Rivas-Marin E."/>
            <person name="Kohn T."/>
            <person name="Peeters S.H."/>
            <person name="Heuer A."/>
            <person name="Rast P."/>
            <person name="Oberbeckmann S."/>
            <person name="Bunk B."/>
            <person name="Jeske O."/>
            <person name="Meyerdierks A."/>
            <person name="Storesund J.E."/>
            <person name="Kallscheuer N."/>
            <person name="Luecker S."/>
            <person name="Lage O.M."/>
            <person name="Pohl T."/>
            <person name="Merkel B.J."/>
            <person name="Hornburger P."/>
            <person name="Mueller R.-W."/>
            <person name="Bruemmer F."/>
            <person name="Labrenz M."/>
            <person name="Spormann A.M."/>
            <person name="Op den Camp H."/>
            <person name="Overmann J."/>
            <person name="Amann R."/>
            <person name="Jetten M.S.M."/>
            <person name="Mascher T."/>
            <person name="Medema M.H."/>
            <person name="Devos D.P."/>
            <person name="Kaster A.-K."/>
            <person name="Ovreas L."/>
            <person name="Rohde M."/>
            <person name="Galperin M.Y."/>
            <person name="Jogler C."/>
        </authorList>
    </citation>
    <scope>NUCLEOTIDE SEQUENCE [LARGE SCALE GENOMIC DNA]</scope>
    <source>
        <strain evidence="3 4">K23_9</strain>
    </source>
</reference>
<dbReference type="InterPro" id="IPR046346">
    <property type="entry name" value="Aminoacid_DH-like_N_sf"/>
</dbReference>
<dbReference type="InterPro" id="IPR015259">
    <property type="entry name" value="Methyl-teptahyd_DH_N"/>
</dbReference>
<evidence type="ECO:0000259" key="2">
    <source>
        <dbReference type="Pfam" id="PF09176"/>
    </source>
</evidence>
<dbReference type="InterPro" id="IPR035015">
    <property type="entry name" value="NAD-bd_H4MPT_DH"/>
</dbReference>
<proteinExistence type="predicted"/>
<evidence type="ECO:0000256" key="1">
    <source>
        <dbReference type="ARBA" id="ARBA00023002"/>
    </source>
</evidence>
<keyword evidence="4" id="KW-1185">Reference proteome</keyword>
<dbReference type="EMBL" id="CP036526">
    <property type="protein sequence ID" value="QDT11279.1"/>
    <property type="molecule type" value="Genomic_DNA"/>
</dbReference>
<organism evidence="3 4">
    <name type="scientific">Stieleria marina</name>
    <dbReference type="NCBI Taxonomy" id="1930275"/>
    <lineage>
        <taxon>Bacteria</taxon>
        <taxon>Pseudomonadati</taxon>
        <taxon>Planctomycetota</taxon>
        <taxon>Planctomycetia</taxon>
        <taxon>Pirellulales</taxon>
        <taxon>Pirellulaceae</taxon>
        <taxon>Stieleria</taxon>
    </lineage>
</organism>
<dbReference type="Pfam" id="PF09176">
    <property type="entry name" value="Mpt_N"/>
    <property type="match status" value="1"/>
</dbReference>
<dbReference type="Proteomes" id="UP000319817">
    <property type="component" value="Chromosome"/>
</dbReference>
<dbReference type="Gene3D" id="3.40.50.10280">
    <property type="entry name" value="Methylene-tetrahydromethanopterin dehydrogenase, N-terminal domain"/>
    <property type="match status" value="1"/>
</dbReference>
<keyword evidence="1" id="KW-0560">Oxidoreductase</keyword>
<protein>
    <submittedName>
        <fullName evidence="3">Bifunctional protein MdtA</fullName>
    </submittedName>
</protein>
<feature type="domain" description="Methylene-tetrahydromethanopterin dehydrogenase N-terminal" evidence="2">
    <location>
        <begin position="17"/>
        <end position="97"/>
    </location>
</feature>
<dbReference type="AlphaFoldDB" id="A0A517NVX8"/>
<accession>A0A517NVX8</accession>
<evidence type="ECO:0000313" key="4">
    <source>
        <dbReference type="Proteomes" id="UP000319817"/>
    </source>
</evidence>
<dbReference type="OrthoDB" id="6180at2"/>
<evidence type="ECO:0000313" key="3">
    <source>
        <dbReference type="EMBL" id="QDT11279.1"/>
    </source>
</evidence>
<dbReference type="RefSeq" id="WP_145419146.1">
    <property type="nucleotide sequence ID" value="NZ_CP036526.1"/>
</dbReference>
<dbReference type="Gene3D" id="3.40.50.720">
    <property type="entry name" value="NAD(P)-binding Rossmann-like Domain"/>
    <property type="match status" value="1"/>
</dbReference>
<dbReference type="GO" id="GO:0016491">
    <property type="term" value="F:oxidoreductase activity"/>
    <property type="evidence" value="ECO:0007669"/>
    <property type="project" value="UniProtKB-KW"/>
</dbReference>
<sequence>MSKRILLQLDCDHLPSSFDSVVAVDAGVDHLLTYGDVQTTTVTGLIHGAMFTRGGNNLKNTAVFIGGSDVGNAEDVMNAAVAAFFGNIRVSLMLDANGCNTTASAAVVAAGRHVDLSGARAVVLGGTGPVGRRVARLLAGDGAAVTLTSRSIERAEKACAEIQAQLPEAQFAGAAPSTPAEIGATLDGAQIVIACGAAGYELVNEATIRAVSSLKVAIDLNAVPPAGIGGVGVTDQAAALGDAVVYGAIGVGGLKMKTHKAAIQSLFESNDKVLDAAEIYAIAKEIG</sequence>
<name>A0A517NVX8_9BACT</name>
<dbReference type="CDD" id="cd01078">
    <property type="entry name" value="NAD_bind_H4MPT_DH"/>
    <property type="match status" value="1"/>
</dbReference>
<dbReference type="InterPro" id="IPR037089">
    <property type="entry name" value="Methyl-teptahyd_DH_N_sf"/>
</dbReference>
<dbReference type="InterPro" id="IPR036291">
    <property type="entry name" value="NAD(P)-bd_dom_sf"/>
</dbReference>